<dbReference type="RefSeq" id="XP_005823839.1">
    <property type="nucleotide sequence ID" value="XM_005823782.1"/>
</dbReference>
<organism evidence="12">
    <name type="scientific">Guillardia theta (strain CCMP2712)</name>
    <name type="common">Cryptophyte</name>
    <dbReference type="NCBI Taxonomy" id="905079"/>
    <lineage>
        <taxon>Eukaryota</taxon>
        <taxon>Cryptophyceae</taxon>
        <taxon>Pyrenomonadales</taxon>
        <taxon>Geminigeraceae</taxon>
        <taxon>Guillardia</taxon>
    </lineage>
</organism>
<dbReference type="Pfam" id="PF08264">
    <property type="entry name" value="Anticodon_1"/>
    <property type="match status" value="1"/>
</dbReference>
<dbReference type="eggNOG" id="KOG0432">
    <property type="taxonomic scope" value="Eukaryota"/>
</dbReference>
<dbReference type="InterPro" id="IPR002303">
    <property type="entry name" value="Valyl-tRNA_ligase"/>
</dbReference>
<dbReference type="PANTHER" id="PTHR11946">
    <property type="entry name" value="VALYL-TRNA SYNTHETASES"/>
    <property type="match status" value="1"/>
</dbReference>
<dbReference type="GO" id="GO:0005524">
    <property type="term" value="F:ATP binding"/>
    <property type="evidence" value="ECO:0007669"/>
    <property type="project" value="UniProtKB-KW"/>
</dbReference>
<dbReference type="EMBL" id="JH993067">
    <property type="protein sequence ID" value="EKX36859.1"/>
    <property type="molecule type" value="Genomic_DNA"/>
</dbReference>
<evidence type="ECO:0000256" key="8">
    <source>
        <dbReference type="ARBA" id="ARBA00047552"/>
    </source>
</evidence>
<evidence type="ECO:0000313" key="12">
    <source>
        <dbReference type="EMBL" id="EKX36859.1"/>
    </source>
</evidence>
<dbReference type="GeneID" id="17293595"/>
<comment type="catalytic activity">
    <reaction evidence="8">
        <text>tRNA(Val) + L-valine + ATP = L-valyl-tRNA(Val) + AMP + diphosphate</text>
        <dbReference type="Rhea" id="RHEA:10704"/>
        <dbReference type="Rhea" id="RHEA-COMP:9672"/>
        <dbReference type="Rhea" id="RHEA-COMP:9708"/>
        <dbReference type="ChEBI" id="CHEBI:30616"/>
        <dbReference type="ChEBI" id="CHEBI:33019"/>
        <dbReference type="ChEBI" id="CHEBI:57762"/>
        <dbReference type="ChEBI" id="CHEBI:78442"/>
        <dbReference type="ChEBI" id="CHEBI:78537"/>
        <dbReference type="ChEBI" id="CHEBI:456215"/>
        <dbReference type="EC" id="6.1.1.9"/>
    </reaction>
</comment>
<dbReference type="STRING" id="905079.L1ILU9"/>
<dbReference type="Gene3D" id="1.10.730.10">
    <property type="entry name" value="Isoleucyl-tRNA Synthetase, Domain 1"/>
    <property type="match status" value="2"/>
</dbReference>
<dbReference type="CDD" id="cd07962">
    <property type="entry name" value="Anticodon_Ia_Val"/>
    <property type="match status" value="1"/>
</dbReference>
<evidence type="ECO:0000256" key="6">
    <source>
        <dbReference type="ARBA" id="ARBA00023146"/>
    </source>
</evidence>
<dbReference type="PaxDb" id="55529-EKX36859"/>
<proteinExistence type="predicted"/>
<dbReference type="Gene3D" id="3.40.50.620">
    <property type="entry name" value="HUPs"/>
    <property type="match status" value="1"/>
</dbReference>
<reference evidence="12" key="1">
    <citation type="journal article" date="2012" name="Nature">
        <title>Algal genomes reveal evolutionary mosaicism and the fate of nucleomorphs.</title>
        <authorList>
            <consortium name="DOE Joint Genome Institute"/>
            <person name="Curtis B.A."/>
            <person name="Tanifuji G."/>
            <person name="Burki F."/>
            <person name="Gruber A."/>
            <person name="Irimia M."/>
            <person name="Maruyama S."/>
            <person name="Arias M.C."/>
            <person name="Ball S.G."/>
            <person name="Gile G.H."/>
            <person name="Hirakawa Y."/>
            <person name="Hopkins J.F."/>
            <person name="Kuo A."/>
            <person name="Rensing S.A."/>
            <person name="Schmutz J."/>
            <person name="Symeonidi A."/>
            <person name="Elias M."/>
            <person name="Eveleigh R.J."/>
            <person name="Herman E.K."/>
            <person name="Klute M.J."/>
            <person name="Nakayama T."/>
            <person name="Obornik M."/>
            <person name="Reyes-Prieto A."/>
            <person name="Armbrust E.V."/>
            <person name="Aves S.J."/>
            <person name="Beiko R.G."/>
            <person name="Coutinho P."/>
            <person name="Dacks J.B."/>
            <person name="Durnford D.G."/>
            <person name="Fast N.M."/>
            <person name="Green B.R."/>
            <person name="Grisdale C.J."/>
            <person name="Hempel F."/>
            <person name="Henrissat B."/>
            <person name="Hoppner M.P."/>
            <person name="Ishida K."/>
            <person name="Kim E."/>
            <person name="Koreny L."/>
            <person name="Kroth P.G."/>
            <person name="Liu Y."/>
            <person name="Malik S.B."/>
            <person name="Maier U.G."/>
            <person name="McRose D."/>
            <person name="Mock T."/>
            <person name="Neilson J.A."/>
            <person name="Onodera N.T."/>
            <person name="Poole A.M."/>
            <person name="Pritham E.J."/>
            <person name="Richards T.A."/>
            <person name="Rocap G."/>
            <person name="Roy S.W."/>
            <person name="Sarai C."/>
            <person name="Schaack S."/>
            <person name="Shirato S."/>
            <person name="Slamovits C.H."/>
            <person name="Spencer D.F."/>
            <person name="Suzuki S."/>
            <person name="Worden A.Z."/>
            <person name="Zauner S."/>
            <person name="Barry K."/>
            <person name="Bell C."/>
            <person name="Bharti A.K."/>
            <person name="Crow J.A."/>
            <person name="Grimwood J."/>
            <person name="Kramer R."/>
            <person name="Lindquist E."/>
            <person name="Lucas S."/>
            <person name="Salamov A."/>
            <person name="McFadden G.I."/>
            <person name="Lane C.E."/>
            <person name="Keeling P.J."/>
            <person name="Gray M.W."/>
            <person name="Grigoriev I.V."/>
            <person name="Archibald J.M."/>
        </authorList>
    </citation>
    <scope>NUCLEOTIDE SEQUENCE</scope>
    <source>
        <strain evidence="12">CCMP2712</strain>
    </source>
</reference>
<dbReference type="EC" id="6.1.1.9" evidence="1"/>
<dbReference type="GO" id="GO:0004832">
    <property type="term" value="F:valine-tRNA ligase activity"/>
    <property type="evidence" value="ECO:0007669"/>
    <property type="project" value="UniProtKB-EC"/>
</dbReference>
<evidence type="ECO:0000259" key="10">
    <source>
        <dbReference type="Pfam" id="PF00133"/>
    </source>
</evidence>
<evidence type="ECO:0000256" key="1">
    <source>
        <dbReference type="ARBA" id="ARBA00013169"/>
    </source>
</evidence>
<keyword evidence="2" id="KW-0436">Ligase</keyword>
<sequence>GESCLETGYDILFFWVARMVMLGAELTDQLPFDTVYMHGLTTGNVIDPLDVIGQYGTDALRYTLVGDEDGEGQGQGQGQGQKQGEGGLEEQKQGEGQGEGQGQEGAGGSGSGSSRSRSRSRGVDKRVTGVTPGLDIPLDPKRIESNRNFANKLWNCARFIMGNLKDISEEERQSMAVTKPMTQLVNDVSKQLDEYVLGQAGDQIQTFLWDEFADWFLESSKVRIFAAQKSDAPEIQKAAMEARKVLLYVLDINLRLLHPFMPYVTEAIWQRTPHEGLSLMTAPWPKDENNELYIDNNAIYKYRALQALVEPGKRIQVLITADGQMKEAMSKEKSVIATLVKADEESMRVETVEEMKKMLEEENKKGLSPVHVVVQDGLEAFLPLSGLVDLNKELARLSKQQTTLEKVRREEQEEESQGRAEMEGEVKSETGEGKKDYEGKKRKR</sequence>
<dbReference type="GO" id="GO:0005829">
    <property type="term" value="C:cytosol"/>
    <property type="evidence" value="ECO:0007669"/>
    <property type="project" value="TreeGrafter"/>
</dbReference>
<evidence type="ECO:0000256" key="2">
    <source>
        <dbReference type="ARBA" id="ARBA00022598"/>
    </source>
</evidence>
<keyword evidence="6" id="KW-0030">Aminoacyl-tRNA synthetase</keyword>
<evidence type="ECO:0000256" key="3">
    <source>
        <dbReference type="ARBA" id="ARBA00022741"/>
    </source>
</evidence>
<dbReference type="KEGG" id="gtt:GUITHDRAFT_145478"/>
<evidence type="ECO:0000256" key="5">
    <source>
        <dbReference type="ARBA" id="ARBA00022917"/>
    </source>
</evidence>
<feature type="compositionally biased region" description="Gly residues" evidence="9">
    <location>
        <begin position="95"/>
        <end position="111"/>
    </location>
</feature>
<feature type="domain" description="Aminoacyl-tRNA synthetase class Ia" evidence="10">
    <location>
        <begin position="3"/>
        <end position="66"/>
    </location>
</feature>
<name>L1ILU9_GUITC</name>
<protein>
    <recommendedName>
        <fullName evidence="1">valine--tRNA ligase</fullName>
        <ecNumber evidence="1">6.1.1.9</ecNumber>
    </recommendedName>
    <alternativeName>
        <fullName evidence="7">Valyl-tRNA synthetase</fullName>
    </alternativeName>
</protein>
<feature type="region of interest" description="Disordered" evidence="9">
    <location>
        <begin position="399"/>
        <end position="444"/>
    </location>
</feature>
<feature type="region of interest" description="Disordered" evidence="9">
    <location>
        <begin position="66"/>
        <end position="141"/>
    </location>
</feature>
<evidence type="ECO:0000259" key="11">
    <source>
        <dbReference type="Pfam" id="PF08264"/>
    </source>
</evidence>
<dbReference type="OrthoDB" id="629407at2759"/>
<evidence type="ECO:0000256" key="9">
    <source>
        <dbReference type="SAM" id="MobiDB-lite"/>
    </source>
</evidence>
<dbReference type="InterPro" id="IPR014729">
    <property type="entry name" value="Rossmann-like_a/b/a_fold"/>
</dbReference>
<dbReference type="InterPro" id="IPR002300">
    <property type="entry name" value="aa-tRNA-synth_Ia"/>
</dbReference>
<feature type="non-terminal residue" evidence="12">
    <location>
        <position position="444"/>
    </location>
</feature>
<evidence type="ECO:0000256" key="4">
    <source>
        <dbReference type="ARBA" id="ARBA00022840"/>
    </source>
</evidence>
<keyword evidence="5" id="KW-0648">Protein biosynthesis</keyword>
<dbReference type="SUPFAM" id="SSF52374">
    <property type="entry name" value="Nucleotidylyl transferase"/>
    <property type="match status" value="1"/>
</dbReference>
<dbReference type="InterPro" id="IPR013155">
    <property type="entry name" value="M/V/L/I-tRNA-synth_anticd-bd"/>
</dbReference>
<gene>
    <name evidence="12" type="ORF">GUITHDRAFT_145478</name>
</gene>
<dbReference type="HOGENOM" id="CLU_001493_5_0_1"/>
<dbReference type="SUPFAM" id="SSF47323">
    <property type="entry name" value="Anticodon-binding domain of a subclass of class I aminoacyl-tRNA synthetases"/>
    <property type="match status" value="1"/>
</dbReference>
<dbReference type="InterPro" id="IPR033705">
    <property type="entry name" value="Anticodon_Ia_Val"/>
</dbReference>
<dbReference type="PANTHER" id="PTHR11946:SF93">
    <property type="entry name" value="VALINE--TRNA LIGASE, CHLOROPLASTIC_MITOCHONDRIAL 2"/>
    <property type="match status" value="1"/>
</dbReference>
<accession>L1ILU9</accession>
<keyword evidence="3" id="KW-0547">Nucleotide-binding</keyword>
<evidence type="ECO:0000256" key="7">
    <source>
        <dbReference type="ARBA" id="ARBA00029936"/>
    </source>
</evidence>
<dbReference type="Pfam" id="PF00133">
    <property type="entry name" value="tRNA-synt_1"/>
    <property type="match status" value="1"/>
</dbReference>
<keyword evidence="4" id="KW-0067">ATP-binding</keyword>
<dbReference type="GO" id="GO:0006438">
    <property type="term" value="P:valyl-tRNA aminoacylation"/>
    <property type="evidence" value="ECO:0007669"/>
    <property type="project" value="InterPro"/>
</dbReference>
<feature type="compositionally biased region" description="Gly residues" evidence="9">
    <location>
        <begin position="72"/>
        <end position="86"/>
    </location>
</feature>
<dbReference type="InterPro" id="IPR009080">
    <property type="entry name" value="tRNAsynth_Ia_anticodon-bd"/>
</dbReference>
<feature type="compositionally biased region" description="Basic and acidic residues" evidence="9">
    <location>
        <begin position="405"/>
        <end position="444"/>
    </location>
</feature>
<dbReference type="AlphaFoldDB" id="L1ILU9"/>
<feature type="domain" description="Methionyl/Valyl/Leucyl/Isoleucyl-tRNA synthetase anticodon-binding" evidence="11">
    <location>
        <begin position="182"/>
        <end position="330"/>
    </location>
</feature>